<dbReference type="RefSeq" id="WP_073146656.1">
    <property type="nucleotide sequence ID" value="NZ_FRAG01000002.1"/>
</dbReference>
<dbReference type="OrthoDB" id="1957545at2"/>
<feature type="compositionally biased region" description="Low complexity" evidence="1">
    <location>
        <begin position="67"/>
        <end position="79"/>
    </location>
</feature>
<keyword evidence="2" id="KW-0812">Transmembrane</keyword>
<gene>
    <name evidence="3" type="ORF">SAMN02745912_00345</name>
</gene>
<keyword evidence="2" id="KW-1133">Transmembrane helix</keyword>
<dbReference type="AlphaFoldDB" id="A0A1M6KA92"/>
<dbReference type="EMBL" id="FRAG01000002">
    <property type="protein sequence ID" value="SHJ55846.1"/>
    <property type="molecule type" value="Genomic_DNA"/>
</dbReference>
<dbReference type="STRING" id="1121301.SAMN02745912_00345"/>
<feature type="transmembrane region" description="Helical" evidence="2">
    <location>
        <begin position="6"/>
        <end position="25"/>
    </location>
</feature>
<sequence length="202" mass="23505">MKKNKIYVYYILLGVGIGLALGSIINMMSPNIKVREYTDEEIVKRARELGMRSLDEIIEINKEFRNSSDNTQNHNSNNENNEEKPQVQNSNTPDPEHEKNTKEKTLQSRQKGKAYNYDSQNNEEIKKDIKDSKAIEYIEFEIREGDSSEKIIDNLFDAKIIDDKEQFTKAVVRRKAGRKIHYGKFKIPVEADYDTIIDILTK</sequence>
<keyword evidence="4" id="KW-1185">Reference proteome</keyword>
<evidence type="ECO:0008006" key="5">
    <source>
        <dbReference type="Google" id="ProtNLM"/>
    </source>
</evidence>
<evidence type="ECO:0000256" key="1">
    <source>
        <dbReference type="SAM" id="MobiDB-lite"/>
    </source>
</evidence>
<evidence type="ECO:0000256" key="2">
    <source>
        <dbReference type="SAM" id="Phobius"/>
    </source>
</evidence>
<feature type="region of interest" description="Disordered" evidence="1">
    <location>
        <begin position="63"/>
        <end position="120"/>
    </location>
</feature>
<dbReference type="Gene3D" id="3.30.1490.480">
    <property type="entry name" value="Endolytic murein transglycosylase"/>
    <property type="match status" value="1"/>
</dbReference>
<evidence type="ECO:0000313" key="3">
    <source>
        <dbReference type="EMBL" id="SHJ55846.1"/>
    </source>
</evidence>
<organism evidence="3 4">
    <name type="scientific">Paramaledivibacter caminithermalis (strain DSM 15212 / CIP 107654 / DViRD3)</name>
    <name type="common">Clostridium caminithermale</name>
    <dbReference type="NCBI Taxonomy" id="1121301"/>
    <lineage>
        <taxon>Bacteria</taxon>
        <taxon>Bacillati</taxon>
        <taxon>Bacillota</taxon>
        <taxon>Clostridia</taxon>
        <taxon>Peptostreptococcales</taxon>
        <taxon>Caminicellaceae</taxon>
        <taxon>Paramaledivibacter</taxon>
    </lineage>
</organism>
<protein>
    <recommendedName>
        <fullName evidence="5">YceG-like family protein</fullName>
    </recommendedName>
</protein>
<name>A0A1M6KA92_PARC5</name>
<feature type="compositionally biased region" description="Basic and acidic residues" evidence="1">
    <location>
        <begin position="94"/>
        <end position="106"/>
    </location>
</feature>
<keyword evidence="2" id="KW-0472">Membrane</keyword>
<proteinExistence type="predicted"/>
<evidence type="ECO:0000313" key="4">
    <source>
        <dbReference type="Proteomes" id="UP000184465"/>
    </source>
</evidence>
<dbReference type="Proteomes" id="UP000184465">
    <property type="component" value="Unassembled WGS sequence"/>
</dbReference>
<reference evidence="3 4" key="1">
    <citation type="submission" date="2016-11" db="EMBL/GenBank/DDBJ databases">
        <authorList>
            <person name="Jaros S."/>
            <person name="Januszkiewicz K."/>
            <person name="Wedrychowicz H."/>
        </authorList>
    </citation>
    <scope>NUCLEOTIDE SEQUENCE [LARGE SCALE GENOMIC DNA]</scope>
    <source>
        <strain evidence="3 4">DSM 15212</strain>
    </source>
</reference>
<accession>A0A1M6KA92</accession>